<comment type="caution">
    <text evidence="1">The sequence shown here is derived from an EMBL/GenBank/DDBJ whole genome shotgun (WGS) entry which is preliminary data.</text>
</comment>
<dbReference type="EMBL" id="BAEP01000075">
    <property type="protein sequence ID" value="GAC26293.1"/>
    <property type="molecule type" value="Genomic_DNA"/>
</dbReference>
<proteinExistence type="predicted"/>
<protein>
    <submittedName>
        <fullName evidence="1">Uncharacterized protein</fullName>
    </submittedName>
</protein>
<accession>K6ZBH5</accession>
<evidence type="ECO:0000313" key="2">
    <source>
        <dbReference type="Proteomes" id="UP000006263"/>
    </source>
</evidence>
<dbReference type="Proteomes" id="UP000006263">
    <property type="component" value="Unassembled WGS sequence"/>
</dbReference>
<organism evidence="1 2">
    <name type="scientific">Paraglaciecola mesophila KMM 241</name>
    <dbReference type="NCBI Taxonomy" id="1128912"/>
    <lineage>
        <taxon>Bacteria</taxon>
        <taxon>Pseudomonadati</taxon>
        <taxon>Pseudomonadota</taxon>
        <taxon>Gammaproteobacteria</taxon>
        <taxon>Alteromonadales</taxon>
        <taxon>Alteromonadaceae</taxon>
        <taxon>Paraglaciecola</taxon>
    </lineage>
</organism>
<dbReference type="AlphaFoldDB" id="K6ZBH5"/>
<sequence>MGLIESNNMGFIFNCRIGDSLNGVGRLSCEHKFNNRKEVN</sequence>
<gene>
    <name evidence="1" type="ORF">GMES_4020</name>
</gene>
<reference evidence="1 2" key="1">
    <citation type="journal article" date="2017" name="Antonie Van Leeuwenhoek">
        <title>Rhizobium rhizosphaerae sp. nov., a novel species isolated from rice rhizosphere.</title>
        <authorList>
            <person name="Zhao J.J."/>
            <person name="Zhang J."/>
            <person name="Zhang R.J."/>
            <person name="Zhang C.W."/>
            <person name="Yin H.Q."/>
            <person name="Zhang X.X."/>
        </authorList>
    </citation>
    <scope>NUCLEOTIDE SEQUENCE [LARGE SCALE GENOMIC DNA]</scope>
    <source>
        <strain evidence="1 2">KMM 241</strain>
    </source>
</reference>
<evidence type="ECO:0000313" key="1">
    <source>
        <dbReference type="EMBL" id="GAC26293.1"/>
    </source>
</evidence>
<name>K6ZBH5_9ALTE</name>